<dbReference type="EnsemblMetazoa" id="CLYHEMT005150.1">
    <property type="protein sequence ID" value="CLYHEMP005150.1"/>
    <property type="gene ID" value="CLYHEMG005150"/>
</dbReference>
<accession>A0A7M5WJN2</accession>
<reference evidence="1" key="1">
    <citation type="submission" date="2021-01" db="UniProtKB">
        <authorList>
            <consortium name="EnsemblMetazoa"/>
        </authorList>
    </citation>
    <scope>IDENTIFICATION</scope>
</reference>
<protein>
    <submittedName>
        <fullName evidence="1">Uncharacterized protein</fullName>
    </submittedName>
</protein>
<dbReference type="AlphaFoldDB" id="A0A7M5WJN2"/>
<organism evidence="1 2">
    <name type="scientific">Clytia hemisphaerica</name>
    <dbReference type="NCBI Taxonomy" id="252671"/>
    <lineage>
        <taxon>Eukaryota</taxon>
        <taxon>Metazoa</taxon>
        <taxon>Cnidaria</taxon>
        <taxon>Hydrozoa</taxon>
        <taxon>Hydroidolina</taxon>
        <taxon>Leptothecata</taxon>
        <taxon>Obeliida</taxon>
        <taxon>Clytiidae</taxon>
        <taxon>Clytia</taxon>
    </lineage>
</organism>
<keyword evidence="2" id="KW-1185">Reference proteome</keyword>
<proteinExistence type="predicted"/>
<evidence type="ECO:0000313" key="2">
    <source>
        <dbReference type="Proteomes" id="UP000594262"/>
    </source>
</evidence>
<evidence type="ECO:0000313" key="1">
    <source>
        <dbReference type="EnsemblMetazoa" id="CLYHEMP005150.1"/>
    </source>
</evidence>
<name>A0A7M5WJN2_9CNID</name>
<sequence length="117" mass="13305">MAKIIGINSINMSYFCVDCNKRIDTPGDPEEMQQCMQAHMFLANCRVSVNFTLVISNIADNARHNIFFNMDKVLQLQNIIPFPFVESEMAKILLQFPDIINVSFDIVSKSVISVMKV</sequence>
<dbReference type="Proteomes" id="UP000594262">
    <property type="component" value="Unplaced"/>
</dbReference>